<proteinExistence type="predicted"/>
<dbReference type="GO" id="GO:0009451">
    <property type="term" value="P:RNA modification"/>
    <property type="evidence" value="ECO:0007669"/>
    <property type="project" value="InterPro"/>
</dbReference>
<keyword evidence="4" id="KW-1185">Reference proteome</keyword>
<feature type="repeat" description="PPR" evidence="2">
    <location>
        <begin position="173"/>
        <end position="208"/>
    </location>
</feature>
<evidence type="ECO:0000313" key="4">
    <source>
        <dbReference type="Proteomes" id="UP001457282"/>
    </source>
</evidence>
<dbReference type="FunFam" id="1.25.40.10:FF:000344">
    <property type="entry name" value="Pentatricopeptide repeat-containing protein"/>
    <property type="match status" value="1"/>
</dbReference>
<dbReference type="Gene3D" id="1.25.40.10">
    <property type="entry name" value="Tetratricopeptide repeat domain"/>
    <property type="match status" value="2"/>
</dbReference>
<dbReference type="InterPro" id="IPR046848">
    <property type="entry name" value="E_motif"/>
</dbReference>
<dbReference type="EMBL" id="JBEDUW010000006">
    <property type="protein sequence ID" value="KAK9919548.1"/>
    <property type="molecule type" value="Genomic_DNA"/>
</dbReference>
<reference evidence="3 4" key="1">
    <citation type="journal article" date="2023" name="G3 (Bethesda)">
        <title>A chromosome-length genome assembly and annotation of blackberry (Rubus argutus, cv. 'Hillquist').</title>
        <authorList>
            <person name="Bruna T."/>
            <person name="Aryal R."/>
            <person name="Dudchenko O."/>
            <person name="Sargent D.J."/>
            <person name="Mead D."/>
            <person name="Buti M."/>
            <person name="Cavallini A."/>
            <person name="Hytonen T."/>
            <person name="Andres J."/>
            <person name="Pham M."/>
            <person name="Weisz D."/>
            <person name="Mascagni F."/>
            <person name="Usai G."/>
            <person name="Natali L."/>
            <person name="Bassil N."/>
            <person name="Fernandez G.E."/>
            <person name="Lomsadze A."/>
            <person name="Armour M."/>
            <person name="Olukolu B."/>
            <person name="Poorten T."/>
            <person name="Britton C."/>
            <person name="Davik J."/>
            <person name="Ashrafi H."/>
            <person name="Aiden E.L."/>
            <person name="Borodovsky M."/>
            <person name="Worthington M."/>
        </authorList>
    </citation>
    <scope>NUCLEOTIDE SEQUENCE [LARGE SCALE GENOMIC DNA]</scope>
    <source>
        <strain evidence="3">PI 553951</strain>
    </source>
</reference>
<dbReference type="InterPro" id="IPR046960">
    <property type="entry name" value="PPR_At4g14850-like_plant"/>
</dbReference>
<dbReference type="Pfam" id="PF01535">
    <property type="entry name" value="PPR"/>
    <property type="match status" value="2"/>
</dbReference>
<organism evidence="3 4">
    <name type="scientific">Rubus argutus</name>
    <name type="common">Southern blackberry</name>
    <dbReference type="NCBI Taxonomy" id="59490"/>
    <lineage>
        <taxon>Eukaryota</taxon>
        <taxon>Viridiplantae</taxon>
        <taxon>Streptophyta</taxon>
        <taxon>Embryophyta</taxon>
        <taxon>Tracheophyta</taxon>
        <taxon>Spermatophyta</taxon>
        <taxon>Magnoliopsida</taxon>
        <taxon>eudicotyledons</taxon>
        <taxon>Gunneridae</taxon>
        <taxon>Pentapetalae</taxon>
        <taxon>rosids</taxon>
        <taxon>fabids</taxon>
        <taxon>Rosales</taxon>
        <taxon>Rosaceae</taxon>
        <taxon>Rosoideae</taxon>
        <taxon>Rosoideae incertae sedis</taxon>
        <taxon>Rubus</taxon>
    </lineage>
</organism>
<dbReference type="PANTHER" id="PTHR47926:SF537">
    <property type="entry name" value="PENTACOTRIPEPTIDE-REPEAT REGION OF PRORP DOMAIN-CONTAINING PROTEIN"/>
    <property type="match status" value="1"/>
</dbReference>
<feature type="repeat" description="PPR" evidence="2">
    <location>
        <begin position="279"/>
        <end position="313"/>
    </location>
</feature>
<evidence type="ECO:0000256" key="2">
    <source>
        <dbReference type="PROSITE-ProRule" id="PRU00708"/>
    </source>
</evidence>
<dbReference type="AlphaFoldDB" id="A0AAW1W6B0"/>
<evidence type="ECO:0000256" key="1">
    <source>
        <dbReference type="ARBA" id="ARBA00022737"/>
    </source>
</evidence>
<feature type="repeat" description="PPR" evidence="2">
    <location>
        <begin position="314"/>
        <end position="344"/>
    </location>
</feature>
<evidence type="ECO:0000313" key="3">
    <source>
        <dbReference type="EMBL" id="KAK9919548.1"/>
    </source>
</evidence>
<dbReference type="InterPro" id="IPR011990">
    <property type="entry name" value="TPR-like_helical_dom_sf"/>
</dbReference>
<comment type="caution">
    <text evidence="3">The sequence shown here is derived from an EMBL/GenBank/DDBJ whole genome shotgun (WGS) entry which is preliminary data.</text>
</comment>
<dbReference type="PROSITE" id="PS51375">
    <property type="entry name" value="PPR"/>
    <property type="match status" value="3"/>
</dbReference>
<dbReference type="FunFam" id="1.25.40.10:FF:000090">
    <property type="entry name" value="Pentatricopeptide repeat-containing protein, chloroplastic"/>
    <property type="match status" value="1"/>
</dbReference>
<name>A0AAW1W6B0_RUBAR</name>
<dbReference type="NCBIfam" id="TIGR00756">
    <property type="entry name" value="PPR"/>
    <property type="match status" value="3"/>
</dbReference>
<dbReference type="InterPro" id="IPR002885">
    <property type="entry name" value="PPR_rpt"/>
</dbReference>
<sequence>MHHLPRLRVHSLLNLKLKSTRQLKQAHAQLITSGLRSPSISGKLIQQYCALSDPESTSLYAHLVFKHFDEPNLFLLNTLIRCTQPKDSILHFANWVSEASLTFDDFTYKFVLGACARLPSLPTLVVGREIHARIVKEGIISNILVQTTLVHFYASNKYLDSAREVFDEMTVRNGVTWNAMITGFSSQRGSARDALVLFRDMLDDTCGVKPTDTTMVCVLSAASQLGVLETGACVHGYIVKTMPAPDSDVFIGTGLVDMYAKCGSVDGALTIFKRMKQKNVLTWTAMATGLAIHGKGSEALELLDLMGAQGIKPNAVTFTSLLSSCCHGGLVEEGLQLFCMMKSMFGVTPHMQHYGCIVDLLSRSGQLKEAYEFIVAMPVEPDAVLWRSLLSACKVHGDIAMGEMLGKKLLQIQLAQSPADATPKSEDYVALSNIYAYAEKWDAVEMVREEMKVMGIENKAGSSSVQTTSNHVLDGL</sequence>
<accession>A0AAW1W6B0</accession>
<keyword evidence="1" id="KW-0677">Repeat</keyword>
<dbReference type="Pfam" id="PF20431">
    <property type="entry name" value="E_motif"/>
    <property type="match status" value="1"/>
</dbReference>
<gene>
    <name evidence="3" type="ORF">M0R45_028138</name>
</gene>
<evidence type="ECO:0008006" key="5">
    <source>
        <dbReference type="Google" id="ProtNLM"/>
    </source>
</evidence>
<protein>
    <recommendedName>
        <fullName evidence="5">Pentatricopeptide repeat-containing protein</fullName>
    </recommendedName>
</protein>
<dbReference type="Proteomes" id="UP001457282">
    <property type="component" value="Unassembled WGS sequence"/>
</dbReference>
<dbReference type="GO" id="GO:0003723">
    <property type="term" value="F:RNA binding"/>
    <property type="evidence" value="ECO:0007669"/>
    <property type="project" value="InterPro"/>
</dbReference>
<dbReference type="Pfam" id="PF13041">
    <property type="entry name" value="PPR_2"/>
    <property type="match status" value="1"/>
</dbReference>
<dbReference type="PANTHER" id="PTHR47926">
    <property type="entry name" value="PENTATRICOPEPTIDE REPEAT-CONTAINING PROTEIN"/>
    <property type="match status" value="1"/>
</dbReference>